<keyword evidence="3" id="KW-0812">Transmembrane</keyword>
<keyword evidence="3" id="KW-0472">Membrane</keyword>
<evidence type="ECO:0000313" key="6">
    <source>
        <dbReference type="Proteomes" id="UP000241426"/>
    </source>
</evidence>
<comment type="caution">
    <text evidence="5">The sequence shown here is derived from an EMBL/GenBank/DDBJ whole genome shotgun (WGS) entry which is preliminary data.</text>
</comment>
<feature type="DNA-binding region" description="OmpR/PhoB-type" evidence="2">
    <location>
        <begin position="1"/>
        <end position="96"/>
    </location>
</feature>
<dbReference type="RefSeq" id="WP_107290017.1">
    <property type="nucleotide sequence ID" value="NZ_PYNF01000029.1"/>
</dbReference>
<sequence length="153" mass="17591">MAIYHINNKILDINNRVIIDGNNNSIKISQSELRILISFISMPTKVWNKDELLQQGWPNSIVVINSLTVAISNLRKVFKDANIIISHKGIGYSLNADTKISQINTQPSDQLNELAPPKIKTTKPLIINAIIFISILFFMFSLWFYYTWNYTYV</sequence>
<dbReference type="CDD" id="cd00383">
    <property type="entry name" value="trans_reg_C"/>
    <property type="match status" value="1"/>
</dbReference>
<reference evidence="5 6" key="1">
    <citation type="submission" date="2018-01" db="EMBL/GenBank/DDBJ databases">
        <title>Whole genome sequencing of Histamine producing bacteria.</title>
        <authorList>
            <person name="Butler K."/>
        </authorList>
    </citation>
    <scope>NUCLEOTIDE SEQUENCE [LARGE SCALE GENOMIC DNA]</scope>
    <source>
        <strain evidence="5 6">FS-7.2</strain>
    </source>
</reference>
<dbReference type="GO" id="GO:0003677">
    <property type="term" value="F:DNA binding"/>
    <property type="evidence" value="ECO:0007669"/>
    <property type="project" value="UniProtKB-UniRule"/>
</dbReference>
<gene>
    <name evidence="5" type="ORF">C9J27_21085</name>
</gene>
<evidence type="ECO:0000256" key="3">
    <source>
        <dbReference type="SAM" id="Phobius"/>
    </source>
</evidence>
<evidence type="ECO:0000256" key="1">
    <source>
        <dbReference type="ARBA" id="ARBA00023125"/>
    </source>
</evidence>
<name>A0A2T3KCG9_9GAMM</name>
<dbReference type="Pfam" id="PF00486">
    <property type="entry name" value="Trans_reg_C"/>
    <property type="match status" value="1"/>
</dbReference>
<dbReference type="Proteomes" id="UP000241426">
    <property type="component" value="Unassembled WGS sequence"/>
</dbReference>
<dbReference type="Gene3D" id="1.10.10.10">
    <property type="entry name" value="Winged helix-like DNA-binding domain superfamily/Winged helix DNA-binding domain"/>
    <property type="match status" value="1"/>
</dbReference>
<evidence type="ECO:0000313" key="5">
    <source>
        <dbReference type="EMBL" id="PSU93430.1"/>
    </source>
</evidence>
<dbReference type="SUPFAM" id="SSF46894">
    <property type="entry name" value="C-terminal effector domain of the bipartite response regulators"/>
    <property type="match status" value="1"/>
</dbReference>
<dbReference type="PROSITE" id="PS51755">
    <property type="entry name" value="OMPR_PHOB"/>
    <property type="match status" value="1"/>
</dbReference>
<dbReference type="InterPro" id="IPR016032">
    <property type="entry name" value="Sig_transdc_resp-reg_C-effctor"/>
</dbReference>
<dbReference type="GO" id="GO:0006355">
    <property type="term" value="P:regulation of DNA-templated transcription"/>
    <property type="evidence" value="ECO:0007669"/>
    <property type="project" value="InterPro"/>
</dbReference>
<feature type="domain" description="OmpR/PhoB-type" evidence="4">
    <location>
        <begin position="1"/>
        <end position="96"/>
    </location>
</feature>
<dbReference type="InterPro" id="IPR001867">
    <property type="entry name" value="OmpR/PhoB-type_DNA-bd"/>
</dbReference>
<dbReference type="InterPro" id="IPR036388">
    <property type="entry name" value="WH-like_DNA-bd_sf"/>
</dbReference>
<proteinExistence type="predicted"/>
<dbReference type="SMART" id="SM00862">
    <property type="entry name" value="Trans_reg_C"/>
    <property type="match status" value="1"/>
</dbReference>
<accession>A0A2T3KCG9</accession>
<keyword evidence="3" id="KW-1133">Transmembrane helix</keyword>
<dbReference type="AlphaFoldDB" id="A0A2T3KCG9"/>
<dbReference type="GO" id="GO:0000160">
    <property type="term" value="P:phosphorelay signal transduction system"/>
    <property type="evidence" value="ECO:0007669"/>
    <property type="project" value="InterPro"/>
</dbReference>
<evidence type="ECO:0000259" key="4">
    <source>
        <dbReference type="PROSITE" id="PS51755"/>
    </source>
</evidence>
<keyword evidence="1 2" id="KW-0238">DNA-binding</keyword>
<evidence type="ECO:0000256" key="2">
    <source>
        <dbReference type="PROSITE-ProRule" id="PRU01091"/>
    </source>
</evidence>
<organism evidence="5 6">
    <name type="scientific">Photobacterium kishitanii</name>
    <dbReference type="NCBI Taxonomy" id="318456"/>
    <lineage>
        <taxon>Bacteria</taxon>
        <taxon>Pseudomonadati</taxon>
        <taxon>Pseudomonadota</taxon>
        <taxon>Gammaproteobacteria</taxon>
        <taxon>Vibrionales</taxon>
        <taxon>Vibrionaceae</taxon>
        <taxon>Photobacterium</taxon>
    </lineage>
</organism>
<dbReference type="EMBL" id="PYNF01000029">
    <property type="protein sequence ID" value="PSU93430.1"/>
    <property type="molecule type" value="Genomic_DNA"/>
</dbReference>
<feature type="transmembrane region" description="Helical" evidence="3">
    <location>
        <begin position="125"/>
        <end position="146"/>
    </location>
</feature>
<protein>
    <recommendedName>
        <fullName evidence="4">OmpR/PhoB-type domain-containing protein</fullName>
    </recommendedName>
</protein>